<name>X1EH34_9ZZZZ</name>
<reference evidence="1" key="1">
    <citation type="journal article" date="2014" name="Front. Microbiol.">
        <title>High frequency of phylogenetically diverse reductive dehalogenase-homologous genes in deep subseafloor sedimentary metagenomes.</title>
        <authorList>
            <person name="Kawai M."/>
            <person name="Futagami T."/>
            <person name="Toyoda A."/>
            <person name="Takaki Y."/>
            <person name="Nishi S."/>
            <person name="Hori S."/>
            <person name="Arai W."/>
            <person name="Tsubouchi T."/>
            <person name="Morono Y."/>
            <person name="Uchiyama I."/>
            <person name="Ito T."/>
            <person name="Fujiyama A."/>
            <person name="Inagaki F."/>
            <person name="Takami H."/>
        </authorList>
    </citation>
    <scope>NUCLEOTIDE SEQUENCE</scope>
    <source>
        <strain evidence="1">Expedition CK06-06</strain>
    </source>
</reference>
<organism evidence="1">
    <name type="scientific">marine sediment metagenome</name>
    <dbReference type="NCBI Taxonomy" id="412755"/>
    <lineage>
        <taxon>unclassified sequences</taxon>
        <taxon>metagenomes</taxon>
        <taxon>ecological metagenomes</taxon>
    </lineage>
</organism>
<comment type="caution">
    <text evidence="1">The sequence shown here is derived from an EMBL/GenBank/DDBJ whole genome shotgun (WGS) entry which is preliminary data.</text>
</comment>
<evidence type="ECO:0000313" key="1">
    <source>
        <dbReference type="EMBL" id="GAH32626.1"/>
    </source>
</evidence>
<dbReference type="EMBL" id="BARU01010394">
    <property type="protein sequence ID" value="GAH32626.1"/>
    <property type="molecule type" value="Genomic_DNA"/>
</dbReference>
<gene>
    <name evidence="1" type="ORF">S03H2_19830</name>
</gene>
<sequence>MGKVESEEKKRERELEEIRVILRKAAAYKDPKSMFVAAQSGVQLLAMFLNIEP</sequence>
<accession>X1EH34</accession>
<protein>
    <submittedName>
        <fullName evidence="1">Uncharacterized protein</fullName>
    </submittedName>
</protein>
<dbReference type="AlphaFoldDB" id="X1EH34"/>
<proteinExistence type="predicted"/>